<proteinExistence type="predicted"/>
<feature type="domain" description="MRNA cap 0 methyltransferase" evidence="8">
    <location>
        <begin position="774"/>
        <end position="1099"/>
    </location>
</feature>
<evidence type="ECO:0000256" key="6">
    <source>
        <dbReference type="SAM" id="Coils"/>
    </source>
</evidence>
<dbReference type="Gene3D" id="3.40.50.150">
    <property type="entry name" value="Vaccinia Virus protein VP39"/>
    <property type="match status" value="1"/>
</dbReference>
<keyword evidence="6" id="KW-0175">Coiled coil</keyword>
<dbReference type="GO" id="GO:0003723">
    <property type="term" value="F:RNA binding"/>
    <property type="evidence" value="ECO:0007669"/>
    <property type="project" value="UniProtKB-KW"/>
</dbReference>
<dbReference type="InterPro" id="IPR004971">
    <property type="entry name" value="mRNA_G-N7_MeTrfase_dom"/>
</dbReference>
<dbReference type="Gene3D" id="2.40.50.140">
    <property type="entry name" value="Nucleic acid-binding proteins"/>
    <property type="match status" value="1"/>
</dbReference>
<dbReference type="SUPFAM" id="SSF53335">
    <property type="entry name" value="S-adenosyl-L-methionine-dependent methyltransferases"/>
    <property type="match status" value="1"/>
</dbReference>
<dbReference type="GO" id="GO:0004484">
    <property type="term" value="F:mRNA guanylyltransferase activity"/>
    <property type="evidence" value="ECO:0007669"/>
    <property type="project" value="InterPro"/>
</dbReference>
<keyword evidence="2" id="KW-0489">Methyltransferase</keyword>
<dbReference type="Gene3D" id="3.30.470.30">
    <property type="entry name" value="DNA ligase/mRNA capping enzyme"/>
    <property type="match status" value="1"/>
</dbReference>
<dbReference type="InterPro" id="IPR039753">
    <property type="entry name" value="RG7MT1"/>
</dbReference>
<dbReference type="GO" id="GO:0004482">
    <property type="term" value="F:mRNA 5'-cap (guanine-N7-)-methyltransferase activity"/>
    <property type="evidence" value="ECO:0007669"/>
    <property type="project" value="UniProtKB-EC"/>
</dbReference>
<dbReference type="PANTHER" id="PTHR12189:SF2">
    <property type="entry name" value="MRNA CAP GUANINE-N7 METHYLTRANSFERASE"/>
    <property type="match status" value="1"/>
</dbReference>
<evidence type="ECO:0000256" key="7">
    <source>
        <dbReference type="SAM" id="MobiDB-lite"/>
    </source>
</evidence>
<dbReference type="InterPro" id="IPR012340">
    <property type="entry name" value="NA-bd_OB-fold"/>
</dbReference>
<dbReference type="EC" id="2.1.1.56" evidence="1"/>
<dbReference type="Pfam" id="PF01331">
    <property type="entry name" value="mRNA_cap_enzyme"/>
    <property type="match status" value="1"/>
</dbReference>
<sequence>MEAAVKESNKNETSESILHSDEKTKIKHAKEQFESVIEQYLASNPIIKRDNKVNELEIRFGSNPKLSKPISKIDYDNVVKQLLSCGFHPDIEDGIQILRIQNEFIDPRSGITKMSNIRAEIVGTDLIQEYCRTNSLQRILDLPSNLMNKLKFTQKLSPTNKDGSFIKPVDMADFNFRVSYKLEQDFNVNTNIARNIISSWNDQKKTFRCMNRTRFYHPDFPIFADLSIIKSSKKTNHVPIPKYTIQEADVFNNGETYEIELEIDNARVGAGTKYNTKDALMDVLRKMIRIVLCGLQGTKYPIAYSERDKILQEYMVLIHGENYVPRRITSNDFIGPSSNVLQLENILPTNETSNVGNIRKNYAVTDKADGDRKLLFIAKNGNMYMIDTNMNVSFTGMYTPETKIRNTIIDGEHIKYNKNREFINLYAAFDIYYINKKSYREFAFIPTSSISTENTNPSDAKTKYRLQLLEIVIDGLKPAPILEGKQKTDFAIKCKSFYPCTVNTTIFECCSIILSQVDDGTFEYNTDGLIFTPTDTGVGGKHVGETGPLHKFTWETSFKWKPVEYNTIDFLVALKKDKTTGEPEKIHNIFEEGKNLQGTQELKQYRTLELKCGYDVSKHGYLNPFQDMIDGKVKSPTDIDNEERYHPVRFQPTNPYDPHAGYTNVLLKKNGNSMNMITEEGEYFEADTIVEFKYVMNNSDGWKWVPLRVRYDKTSDLKNGAKQFGNAYHVANSNWHSLHHPVTKDMITKGEGIPETDDVANDDVYYNRNNKDTNTQGLRDFHNLYVKKKLVVNVANTGDKLIDYAVGKAGDLSKWINAKLSFVYGIDVAKNNIMDGMDGACARYLNTKKKNKNMFDAIFMHGNSSQNIRNGNAFMSSKEKQINNAIFGTGPKDAELLGKAVYKNYGVGQEGFHISSCQFALHYFFENKTTLHEFLKNVSECTRINGYFIGTCYDGASVFHLLQNKKKDESYTIMSGENKIFEITKLYNETGFPEDDMSLGYPINVFQESINKVFREYLVNFNYLVRLMENFGFTLITKTEANHMNLPDGSALFSQLYDNMKYEIKRSPNSAADYGEAIHMTDYERKISFLNRYFIFRKTHSVNMEKITKVLDKQDEIIEKIENQVITEIEKEMETEKKEEEKKIVKARKTKKSRVVLNKYEVITETEEKISDKTETEEKSVSEPFYTGEKKKIIVKKPKIVIIDDKK</sequence>
<evidence type="ECO:0000313" key="9">
    <source>
        <dbReference type="EMBL" id="QHT77909.1"/>
    </source>
</evidence>
<dbReference type="EMBL" id="MN739923">
    <property type="protein sequence ID" value="QHT77909.1"/>
    <property type="molecule type" value="Genomic_DNA"/>
</dbReference>
<feature type="region of interest" description="Disordered" evidence="7">
    <location>
        <begin position="1"/>
        <end position="23"/>
    </location>
</feature>
<dbReference type="GO" id="GO:0005524">
    <property type="term" value="F:ATP binding"/>
    <property type="evidence" value="ECO:0007669"/>
    <property type="project" value="InterPro"/>
</dbReference>
<dbReference type="InterPro" id="IPR001339">
    <property type="entry name" value="mRNA_cap_enzyme_adenylation"/>
</dbReference>
<dbReference type="GO" id="GO:0005634">
    <property type="term" value="C:nucleus"/>
    <property type="evidence" value="ECO:0007669"/>
    <property type="project" value="TreeGrafter"/>
</dbReference>
<dbReference type="PANTHER" id="PTHR12189">
    <property type="entry name" value="MRNA GUANINE-7- METHYLTRANSFERASE"/>
    <property type="match status" value="1"/>
</dbReference>
<reference evidence="9" key="1">
    <citation type="journal article" date="2020" name="Nature">
        <title>Giant virus diversity and host interactions through global metagenomics.</title>
        <authorList>
            <person name="Schulz F."/>
            <person name="Roux S."/>
            <person name="Paez-Espino D."/>
            <person name="Jungbluth S."/>
            <person name="Walsh D.A."/>
            <person name="Denef V.J."/>
            <person name="McMahon K.D."/>
            <person name="Konstantinidis K.T."/>
            <person name="Eloe-Fadrosh E.A."/>
            <person name="Kyrpides N.C."/>
            <person name="Woyke T."/>
        </authorList>
    </citation>
    <scope>NUCLEOTIDE SEQUENCE</scope>
    <source>
        <strain evidence="9">GVMAG-M-3300023179-90</strain>
    </source>
</reference>
<protein>
    <recommendedName>
        <fullName evidence="1">mRNA (guanine-N(7))-methyltransferase</fullName>
        <ecNumber evidence="1">2.1.1.56</ecNumber>
    </recommendedName>
</protein>
<keyword evidence="3" id="KW-0808">Transferase</keyword>
<dbReference type="AlphaFoldDB" id="A0A6C0HBM3"/>
<dbReference type="InterPro" id="IPR029063">
    <property type="entry name" value="SAM-dependent_MTases_sf"/>
</dbReference>
<keyword evidence="4" id="KW-0949">S-adenosyl-L-methionine</keyword>
<evidence type="ECO:0000256" key="1">
    <source>
        <dbReference type="ARBA" id="ARBA00011926"/>
    </source>
</evidence>
<evidence type="ECO:0000256" key="5">
    <source>
        <dbReference type="ARBA" id="ARBA00022884"/>
    </source>
</evidence>
<organism evidence="9">
    <name type="scientific">viral metagenome</name>
    <dbReference type="NCBI Taxonomy" id="1070528"/>
    <lineage>
        <taxon>unclassified sequences</taxon>
        <taxon>metagenomes</taxon>
        <taxon>organismal metagenomes</taxon>
    </lineage>
</organism>
<keyword evidence="5" id="KW-0694">RNA-binding</keyword>
<dbReference type="Pfam" id="PF03291">
    <property type="entry name" value="mRNA_G-N7_MeTrfase"/>
    <property type="match status" value="1"/>
</dbReference>
<dbReference type="SUPFAM" id="SSF56091">
    <property type="entry name" value="DNA ligase/mRNA capping enzyme, catalytic domain"/>
    <property type="match status" value="1"/>
</dbReference>
<evidence type="ECO:0000259" key="8">
    <source>
        <dbReference type="PROSITE" id="PS51562"/>
    </source>
</evidence>
<dbReference type="PROSITE" id="PS51562">
    <property type="entry name" value="RNA_CAP0_MT"/>
    <property type="match status" value="1"/>
</dbReference>
<evidence type="ECO:0000256" key="4">
    <source>
        <dbReference type="ARBA" id="ARBA00022691"/>
    </source>
</evidence>
<name>A0A6C0HBM3_9ZZZZ</name>
<feature type="coiled-coil region" evidence="6">
    <location>
        <begin position="1104"/>
        <end position="1150"/>
    </location>
</feature>
<accession>A0A6C0HBM3</accession>
<evidence type="ECO:0000256" key="3">
    <source>
        <dbReference type="ARBA" id="ARBA00022679"/>
    </source>
</evidence>
<evidence type="ECO:0000256" key="2">
    <source>
        <dbReference type="ARBA" id="ARBA00022603"/>
    </source>
</evidence>